<keyword evidence="8" id="KW-0808">Transferase</keyword>
<feature type="transmembrane region" description="Helical" evidence="5">
    <location>
        <begin position="62"/>
        <end position="81"/>
    </location>
</feature>
<keyword evidence="5" id="KW-1133">Transmembrane helix</keyword>
<dbReference type="GO" id="GO:0016757">
    <property type="term" value="F:glycosyltransferase activity"/>
    <property type="evidence" value="ECO:0007669"/>
    <property type="project" value="UniProtKB-KW"/>
</dbReference>
<dbReference type="STRING" id="497965.Cyan7822_5292"/>
<name>E0U717_GLOV7</name>
<evidence type="ECO:0000259" key="6">
    <source>
        <dbReference type="Pfam" id="PF00905"/>
    </source>
</evidence>
<dbReference type="Gene3D" id="3.90.1310.10">
    <property type="entry name" value="Penicillin-binding protein 2a (Domain 2)"/>
    <property type="match status" value="1"/>
</dbReference>
<proteinExistence type="inferred from homology"/>
<comment type="similarity">
    <text evidence="2">Belongs to the transpeptidase family.</text>
</comment>
<dbReference type="Pfam" id="PF03717">
    <property type="entry name" value="PBP_dimer"/>
    <property type="match status" value="1"/>
</dbReference>
<dbReference type="Pfam" id="PF00905">
    <property type="entry name" value="Transpeptidase"/>
    <property type="match status" value="1"/>
</dbReference>
<dbReference type="eggNOG" id="COG0768">
    <property type="taxonomic scope" value="Bacteria"/>
</dbReference>
<keyword evidence="9" id="KW-1185">Reference proteome</keyword>
<protein>
    <submittedName>
        <fullName evidence="8">Peptidoglycan glycosyltransferase</fullName>
        <ecNumber evidence="8">2.4.1.129</ecNumber>
    </submittedName>
</protein>
<keyword evidence="5" id="KW-0812">Transmembrane</keyword>
<gene>
    <name evidence="8" type="ordered locus">Cyan7822_5292</name>
</gene>
<dbReference type="GO" id="GO:0008658">
    <property type="term" value="F:penicillin binding"/>
    <property type="evidence" value="ECO:0007669"/>
    <property type="project" value="InterPro"/>
</dbReference>
<feature type="domain" description="Penicillin-binding protein dimerisation" evidence="7">
    <location>
        <begin position="108"/>
        <end position="217"/>
    </location>
</feature>
<dbReference type="SUPFAM" id="SSF56519">
    <property type="entry name" value="Penicillin binding protein dimerisation domain"/>
    <property type="match status" value="1"/>
</dbReference>
<dbReference type="GO" id="GO:0005886">
    <property type="term" value="C:plasma membrane"/>
    <property type="evidence" value="ECO:0007669"/>
    <property type="project" value="TreeGrafter"/>
</dbReference>
<dbReference type="PANTHER" id="PTHR30627">
    <property type="entry name" value="PEPTIDOGLYCAN D,D-TRANSPEPTIDASE"/>
    <property type="match status" value="1"/>
</dbReference>
<evidence type="ECO:0000256" key="4">
    <source>
        <dbReference type="SAM" id="MobiDB-lite"/>
    </source>
</evidence>
<sequence>MTNPKARLQQARKRGSSPSNRLKGKKRRPTQPSTEKIRSAKPTSTKGTRVKKQPPPLPKGRLFLVWGLLVLGMFGLGWRLYQLQITQSAQLEKRAKQQQMMTLRPYIPRRSIIDSQGNVLATDRIVYTLYAHPKLFSKPLPEVAQELGPILEQTPQGLTQLFKERDTGIKVTDNLSEANATKIEDLRLDGLELLENYARFYPQEQIAADVVGYVDRDHKGQAGLELGQKRILERNLLDLYIRRAGNGAIMPAFLPDANLSFDSLQLELTIDLRLHRAAREALQQQLKKYKAKRGAVIVMDATDGSLLALVCEPTFNPNEYYKSKVELFKNWSVSDLYEPGSTFKPLNVALALDAGVIKPDTYVNDSGLAVVDGWRIYNASKTGNGTINIAKVLQVSSNVGMIQIMNRLSAKDYYQRLQKLGINEKSGIDLPGEATGNLKSEELFTARAIEPAVTAFGQGFSLTPIKLVQLHGALANGGKLVTPHVVKGLADAQGHLHWKPDYPIRTVFSPQASQAVVKMMETVVTDGSGEAAQIPYYRLGGKTGTAQKAGARGGYIPNAKITSFVAIFPVDKPRYVVLTVVDEPQGGNTFGSTVAAPIAKSVIEALISLEGIPPSKGGKPLAPKKNKVD</sequence>
<dbReference type="Gene3D" id="3.30.450.330">
    <property type="match status" value="1"/>
</dbReference>
<dbReference type="RefSeq" id="WP_013325211.1">
    <property type="nucleotide sequence ID" value="NC_014501.1"/>
</dbReference>
<dbReference type="KEGG" id="cyj:Cyan7822_5292"/>
<dbReference type="Gene3D" id="3.40.710.10">
    <property type="entry name" value="DD-peptidase/beta-lactamase superfamily"/>
    <property type="match status" value="1"/>
</dbReference>
<dbReference type="HOGENOM" id="CLU_009289_6_2_3"/>
<dbReference type="PANTHER" id="PTHR30627:SF1">
    <property type="entry name" value="PEPTIDOGLYCAN D,D-TRANSPEPTIDASE FTSI"/>
    <property type="match status" value="1"/>
</dbReference>
<dbReference type="Proteomes" id="UP000008206">
    <property type="component" value="Chromosome"/>
</dbReference>
<dbReference type="InterPro" id="IPR012338">
    <property type="entry name" value="Beta-lactam/transpept-like"/>
</dbReference>
<evidence type="ECO:0000256" key="2">
    <source>
        <dbReference type="ARBA" id="ARBA00007171"/>
    </source>
</evidence>
<dbReference type="InterPro" id="IPR050515">
    <property type="entry name" value="Beta-lactam/transpept"/>
</dbReference>
<feature type="region of interest" description="Disordered" evidence="4">
    <location>
        <begin position="1"/>
        <end position="55"/>
    </location>
</feature>
<dbReference type="EMBL" id="CP002198">
    <property type="protein sequence ID" value="ADN17173.1"/>
    <property type="molecule type" value="Genomic_DNA"/>
</dbReference>
<keyword evidence="8" id="KW-0328">Glycosyltransferase</keyword>
<evidence type="ECO:0000256" key="1">
    <source>
        <dbReference type="ARBA" id="ARBA00004370"/>
    </source>
</evidence>
<evidence type="ECO:0000256" key="3">
    <source>
        <dbReference type="ARBA" id="ARBA00023136"/>
    </source>
</evidence>
<dbReference type="SUPFAM" id="SSF56601">
    <property type="entry name" value="beta-lactamase/transpeptidase-like"/>
    <property type="match status" value="1"/>
</dbReference>
<organism evidence="8 9">
    <name type="scientific">Gloeothece verrucosa (strain PCC 7822)</name>
    <name type="common">Cyanothece sp. (strain PCC 7822)</name>
    <dbReference type="NCBI Taxonomy" id="497965"/>
    <lineage>
        <taxon>Bacteria</taxon>
        <taxon>Bacillati</taxon>
        <taxon>Cyanobacteriota</taxon>
        <taxon>Cyanophyceae</taxon>
        <taxon>Oscillatoriophycideae</taxon>
        <taxon>Chroococcales</taxon>
        <taxon>Aphanothecaceae</taxon>
        <taxon>Gloeothece</taxon>
        <taxon>Gloeothece verrucosa</taxon>
    </lineage>
</organism>
<comment type="subcellular location">
    <subcellularLocation>
        <location evidence="1">Membrane</location>
    </subcellularLocation>
</comment>
<dbReference type="InterPro" id="IPR001460">
    <property type="entry name" value="PCN-bd_Tpept"/>
</dbReference>
<dbReference type="AlphaFoldDB" id="E0U717"/>
<accession>E0U717</accession>
<dbReference type="InterPro" id="IPR036138">
    <property type="entry name" value="PBP_dimer_sf"/>
</dbReference>
<evidence type="ECO:0000313" key="8">
    <source>
        <dbReference type="EMBL" id="ADN17173.1"/>
    </source>
</evidence>
<dbReference type="OrthoDB" id="9770103at2"/>
<keyword evidence="3 5" id="KW-0472">Membrane</keyword>
<evidence type="ECO:0000256" key="5">
    <source>
        <dbReference type="SAM" id="Phobius"/>
    </source>
</evidence>
<evidence type="ECO:0000313" key="9">
    <source>
        <dbReference type="Proteomes" id="UP000008206"/>
    </source>
</evidence>
<feature type="domain" description="Penicillin-binding protein transpeptidase" evidence="6">
    <location>
        <begin position="294"/>
        <end position="604"/>
    </location>
</feature>
<dbReference type="InterPro" id="IPR005311">
    <property type="entry name" value="PBP_dimer"/>
</dbReference>
<dbReference type="GO" id="GO:0071555">
    <property type="term" value="P:cell wall organization"/>
    <property type="evidence" value="ECO:0007669"/>
    <property type="project" value="TreeGrafter"/>
</dbReference>
<evidence type="ECO:0000259" key="7">
    <source>
        <dbReference type="Pfam" id="PF03717"/>
    </source>
</evidence>
<reference evidence="9" key="1">
    <citation type="journal article" date="2011" name="MBio">
        <title>Novel metabolic attributes of the genus Cyanothece, comprising a group of unicellular nitrogen-fixing Cyanobacteria.</title>
        <authorList>
            <person name="Bandyopadhyay A."/>
            <person name="Elvitigala T."/>
            <person name="Welsh E."/>
            <person name="Stockel J."/>
            <person name="Liberton M."/>
            <person name="Min H."/>
            <person name="Sherman L.A."/>
            <person name="Pakrasi H.B."/>
        </authorList>
    </citation>
    <scope>NUCLEOTIDE SEQUENCE [LARGE SCALE GENOMIC DNA]</scope>
    <source>
        <strain evidence="9">PCC 7822</strain>
    </source>
</reference>
<dbReference type="EC" id="2.4.1.129" evidence="8"/>